<dbReference type="Gene3D" id="3.20.20.80">
    <property type="entry name" value="Glycosidases"/>
    <property type="match status" value="1"/>
</dbReference>
<dbReference type="GO" id="GO:0005576">
    <property type="term" value="C:extracellular region"/>
    <property type="evidence" value="ECO:0007669"/>
    <property type="project" value="TreeGrafter"/>
</dbReference>
<organism evidence="8 9">
    <name type="scientific">Hungatella hathewayi DSM 13479</name>
    <dbReference type="NCBI Taxonomy" id="566550"/>
    <lineage>
        <taxon>Bacteria</taxon>
        <taxon>Bacillati</taxon>
        <taxon>Bacillota</taxon>
        <taxon>Clostridia</taxon>
        <taxon>Lachnospirales</taxon>
        <taxon>Lachnospiraceae</taxon>
        <taxon>Hungatella</taxon>
    </lineage>
</organism>
<keyword evidence="3" id="KW-0119">Carbohydrate metabolism</keyword>
<evidence type="ECO:0000259" key="7">
    <source>
        <dbReference type="Pfam" id="PF00150"/>
    </source>
</evidence>
<keyword evidence="5" id="KW-0624">Polysaccharide degradation</keyword>
<dbReference type="InterPro" id="IPR001547">
    <property type="entry name" value="Glyco_hydro_5"/>
</dbReference>
<dbReference type="Pfam" id="PF00150">
    <property type="entry name" value="Cellulase"/>
    <property type="match status" value="1"/>
</dbReference>
<evidence type="ECO:0000313" key="8">
    <source>
        <dbReference type="EMBL" id="EFC98634.1"/>
    </source>
</evidence>
<evidence type="ECO:0000256" key="6">
    <source>
        <dbReference type="RuleBase" id="RU361153"/>
    </source>
</evidence>
<evidence type="ECO:0000256" key="3">
    <source>
        <dbReference type="ARBA" id="ARBA00023277"/>
    </source>
</evidence>
<dbReference type="PROSITE" id="PS00659">
    <property type="entry name" value="GLYCOSYL_HYDROL_F5"/>
    <property type="match status" value="1"/>
</dbReference>
<evidence type="ECO:0000256" key="5">
    <source>
        <dbReference type="ARBA" id="ARBA00023326"/>
    </source>
</evidence>
<keyword evidence="2" id="KW-0136">Cellulose degradation</keyword>
<feature type="domain" description="Glycoside hydrolase family 5" evidence="7">
    <location>
        <begin position="90"/>
        <end position="350"/>
    </location>
</feature>
<dbReference type="EMBL" id="ACIO01000247">
    <property type="protein sequence ID" value="EFC98634.1"/>
    <property type="molecule type" value="Genomic_DNA"/>
</dbReference>
<dbReference type="GO" id="GO:0009986">
    <property type="term" value="C:cell surface"/>
    <property type="evidence" value="ECO:0007669"/>
    <property type="project" value="TreeGrafter"/>
</dbReference>
<sequence length="472" mass="55799">MEKLEFSCRQEISEENRGGTMEFVRVKGNEFIYQGQSIRFAGLGIGSWLNLEHFMLGIPTPEKQMKEAFTEVFGPEKSAVFFDDFVCSFCSEGDFKLLKDTGINLIRVPFNYRLFLDDQNPELQKEEGFRYFDRLLDLCRKYEIYLLPDLHSVPGGQNPDWHSDNQTGTPAFWHYDVFQQQIISLWREIAARYKDEPYLLGYDVLNEPFLMPAAEGKLQRFYERVTAAVREVDQNHIIFLEGDSFAMDFSCLKEIRDAQTALTFHFYPTVWEADLCDPDYPRGERRQVFEQRFRTMLESLLPFNRPLLCGEAGYDIAGHSLGHVMEMVEDTLDLFCKYGVSWTLWCYKDAQFMGLVYPKDDSEWMRFAKEIRTKWTHYGEMAMGRSLVETMCGLFPGEVEEELKYRLQFRQRALLYTLQKEQILKPQLRAWGWERVSRMPESFLFENCSYYKEYQELLADYTKKIRQLAQRS</sequence>
<evidence type="ECO:0000256" key="4">
    <source>
        <dbReference type="ARBA" id="ARBA00023295"/>
    </source>
</evidence>
<accession>D3AHS2</accession>
<dbReference type="PANTHER" id="PTHR31297:SF13">
    <property type="entry name" value="PUTATIVE-RELATED"/>
    <property type="match status" value="1"/>
</dbReference>
<keyword evidence="1 6" id="KW-0378">Hydrolase</keyword>
<proteinExistence type="inferred from homology"/>
<protein>
    <submittedName>
        <fullName evidence="8">Cellulase (Glycosyl hydrolase family 5)</fullName>
    </submittedName>
</protein>
<dbReference type="AlphaFoldDB" id="D3AHS2"/>
<keyword evidence="4 6" id="KW-0326">Glycosidase</keyword>
<reference evidence="8 9" key="1">
    <citation type="submission" date="2010-01" db="EMBL/GenBank/DDBJ databases">
        <authorList>
            <person name="Weinstock G."/>
            <person name="Sodergren E."/>
            <person name="Clifton S."/>
            <person name="Fulton L."/>
            <person name="Fulton B."/>
            <person name="Courtney L."/>
            <person name="Fronick C."/>
            <person name="Harrison M."/>
            <person name="Strong C."/>
            <person name="Farmer C."/>
            <person name="Delahaunty K."/>
            <person name="Markovic C."/>
            <person name="Hall O."/>
            <person name="Minx P."/>
            <person name="Tomlinson C."/>
            <person name="Mitreva M."/>
            <person name="Nelson J."/>
            <person name="Hou S."/>
            <person name="Wollam A."/>
            <person name="Pepin K.H."/>
            <person name="Johnson M."/>
            <person name="Bhonagiri V."/>
            <person name="Nash W.E."/>
            <person name="Warren W."/>
            <person name="Chinwalla A."/>
            <person name="Mardis E.R."/>
            <person name="Wilson R.K."/>
        </authorList>
    </citation>
    <scope>NUCLEOTIDE SEQUENCE [LARGE SCALE GENOMIC DNA]</scope>
    <source>
        <strain evidence="8 9">DSM 13479</strain>
    </source>
</reference>
<dbReference type="InterPro" id="IPR018087">
    <property type="entry name" value="Glyco_hydro_5_CS"/>
</dbReference>
<dbReference type="Proteomes" id="UP000004968">
    <property type="component" value="Unassembled WGS sequence"/>
</dbReference>
<evidence type="ECO:0000256" key="1">
    <source>
        <dbReference type="ARBA" id="ARBA00022801"/>
    </source>
</evidence>
<comment type="similarity">
    <text evidence="6">Belongs to the glycosyl hydrolase 5 (cellulase A) family.</text>
</comment>
<gene>
    <name evidence="8" type="ORF">CLOSTHATH_03161</name>
</gene>
<dbReference type="GO" id="GO:0008422">
    <property type="term" value="F:beta-glucosidase activity"/>
    <property type="evidence" value="ECO:0007669"/>
    <property type="project" value="TreeGrafter"/>
</dbReference>
<comment type="caution">
    <text evidence="8">The sequence shown here is derived from an EMBL/GenBank/DDBJ whole genome shotgun (WGS) entry which is preliminary data.</text>
</comment>
<dbReference type="SUPFAM" id="SSF51445">
    <property type="entry name" value="(Trans)glycosidases"/>
    <property type="match status" value="1"/>
</dbReference>
<dbReference type="HOGENOM" id="CLU_031875_1_0_9"/>
<evidence type="ECO:0000313" key="9">
    <source>
        <dbReference type="Proteomes" id="UP000004968"/>
    </source>
</evidence>
<name>D3AHS2_9FIRM</name>
<dbReference type="PANTHER" id="PTHR31297">
    <property type="entry name" value="GLUCAN ENDO-1,6-BETA-GLUCOSIDASE B"/>
    <property type="match status" value="1"/>
</dbReference>
<evidence type="ECO:0000256" key="2">
    <source>
        <dbReference type="ARBA" id="ARBA00023001"/>
    </source>
</evidence>
<dbReference type="InterPro" id="IPR017853">
    <property type="entry name" value="GH"/>
</dbReference>
<dbReference type="GO" id="GO:0030245">
    <property type="term" value="P:cellulose catabolic process"/>
    <property type="evidence" value="ECO:0007669"/>
    <property type="project" value="UniProtKB-KW"/>
</dbReference>
<dbReference type="InterPro" id="IPR050386">
    <property type="entry name" value="Glycosyl_hydrolase_5"/>
</dbReference>